<name>A0AAV2ISW4_LYMST</name>
<dbReference type="InterPro" id="IPR010839">
    <property type="entry name" value="AtuA_N"/>
</dbReference>
<sequence length="152" mass="16370">MGADIVLTGRCADSAMALAPLIHEFGWTMDQFDRLAAGSLAGHLIECGAQVTGGIFTDWHLVEEWDHIGFPVVTVGSDGNFTVSKPQKTGGIVNRGTVAEQLLYEIGDPAQYFLPDVVCDFRQVAIDELPNNTVYVEGARGNPPSGEYKVCL</sequence>
<dbReference type="Pfam" id="PF07287">
    <property type="entry name" value="AtuA"/>
    <property type="match status" value="1"/>
</dbReference>
<organism evidence="2 3">
    <name type="scientific">Lymnaea stagnalis</name>
    <name type="common">Great pond snail</name>
    <name type="synonym">Helix stagnalis</name>
    <dbReference type="NCBI Taxonomy" id="6523"/>
    <lineage>
        <taxon>Eukaryota</taxon>
        <taxon>Metazoa</taxon>
        <taxon>Spiralia</taxon>
        <taxon>Lophotrochozoa</taxon>
        <taxon>Mollusca</taxon>
        <taxon>Gastropoda</taxon>
        <taxon>Heterobranchia</taxon>
        <taxon>Euthyneura</taxon>
        <taxon>Panpulmonata</taxon>
        <taxon>Hygrophila</taxon>
        <taxon>Lymnaeoidea</taxon>
        <taxon>Lymnaeidae</taxon>
        <taxon>Lymnaea</taxon>
    </lineage>
</organism>
<dbReference type="Proteomes" id="UP001497497">
    <property type="component" value="Unassembled WGS sequence"/>
</dbReference>
<feature type="domain" description="Acyclic terpene utilisation N-terminal" evidence="1">
    <location>
        <begin position="2"/>
        <end position="151"/>
    </location>
</feature>
<dbReference type="PANTHER" id="PTHR47708:SF2">
    <property type="entry name" value="SI:CH73-132F6.5"/>
    <property type="match status" value="1"/>
</dbReference>
<reference evidence="2 3" key="1">
    <citation type="submission" date="2024-04" db="EMBL/GenBank/DDBJ databases">
        <authorList>
            <consortium name="Genoscope - CEA"/>
            <person name="William W."/>
        </authorList>
    </citation>
    <scope>NUCLEOTIDE SEQUENCE [LARGE SCALE GENOMIC DNA]</scope>
</reference>
<proteinExistence type="predicted"/>
<evidence type="ECO:0000313" key="2">
    <source>
        <dbReference type="EMBL" id="CAL1549173.1"/>
    </source>
</evidence>
<comment type="caution">
    <text evidence="2">The sequence shown here is derived from an EMBL/GenBank/DDBJ whole genome shotgun (WGS) entry which is preliminary data.</text>
</comment>
<keyword evidence="3" id="KW-1185">Reference proteome</keyword>
<gene>
    <name evidence="2" type="ORF">GSLYS_00022490001</name>
</gene>
<evidence type="ECO:0000259" key="1">
    <source>
        <dbReference type="Pfam" id="PF07287"/>
    </source>
</evidence>
<accession>A0AAV2ISW4</accession>
<protein>
    <recommendedName>
        <fullName evidence="1">Acyclic terpene utilisation N-terminal domain-containing protein</fullName>
    </recommendedName>
</protein>
<evidence type="ECO:0000313" key="3">
    <source>
        <dbReference type="Proteomes" id="UP001497497"/>
    </source>
</evidence>
<dbReference type="PANTHER" id="PTHR47708">
    <property type="match status" value="1"/>
</dbReference>
<dbReference type="EMBL" id="CAXITT010006171">
    <property type="protein sequence ID" value="CAL1549173.1"/>
    <property type="molecule type" value="Genomic_DNA"/>
</dbReference>
<dbReference type="AlphaFoldDB" id="A0AAV2ISW4"/>